<keyword evidence="8 9" id="KW-0472">Membrane</keyword>
<comment type="similarity">
    <text evidence="2">Belongs to the binding-protein-dependent transport system permease family. HisMQ subfamily.</text>
</comment>
<dbReference type="GO" id="GO:0043190">
    <property type="term" value="C:ATP-binding cassette (ABC) transporter complex"/>
    <property type="evidence" value="ECO:0007669"/>
    <property type="project" value="InterPro"/>
</dbReference>
<protein>
    <recommendedName>
        <fullName evidence="10">ABC transmembrane type-1 domain-containing protein</fullName>
    </recommendedName>
</protein>
<evidence type="ECO:0000256" key="6">
    <source>
        <dbReference type="ARBA" id="ARBA00022970"/>
    </source>
</evidence>
<keyword evidence="5 9" id="KW-0812">Transmembrane</keyword>
<dbReference type="InterPro" id="IPR035906">
    <property type="entry name" value="MetI-like_sf"/>
</dbReference>
<dbReference type="PANTHER" id="PTHR30614">
    <property type="entry name" value="MEMBRANE COMPONENT OF AMINO ACID ABC TRANSPORTER"/>
    <property type="match status" value="1"/>
</dbReference>
<keyword evidence="7 9" id="KW-1133">Transmembrane helix</keyword>
<dbReference type="PANTHER" id="PTHR30614:SF20">
    <property type="entry name" value="GLUTAMINE TRANSPORT SYSTEM PERMEASE PROTEIN GLNP"/>
    <property type="match status" value="1"/>
</dbReference>
<keyword evidence="12" id="KW-1185">Reference proteome</keyword>
<dbReference type="Gene3D" id="3.40.190.10">
    <property type="entry name" value="Periplasmic binding protein-like II"/>
    <property type="match status" value="2"/>
</dbReference>
<evidence type="ECO:0000256" key="5">
    <source>
        <dbReference type="ARBA" id="ARBA00022692"/>
    </source>
</evidence>
<evidence type="ECO:0000313" key="12">
    <source>
        <dbReference type="Proteomes" id="UP000051249"/>
    </source>
</evidence>
<evidence type="ECO:0000256" key="3">
    <source>
        <dbReference type="ARBA" id="ARBA00022448"/>
    </source>
</evidence>
<dbReference type="PATRIC" id="fig|480391.4.peg.1730"/>
<feature type="transmembrane region" description="Helical" evidence="9">
    <location>
        <begin position="289"/>
        <end position="317"/>
    </location>
</feature>
<proteinExistence type="inferred from homology"/>
<evidence type="ECO:0000313" key="11">
    <source>
        <dbReference type="EMBL" id="KRO25612.1"/>
    </source>
</evidence>
<dbReference type="InterPro" id="IPR010065">
    <property type="entry name" value="AA_ABC_transptr_permease_3TM"/>
</dbReference>
<dbReference type="PROSITE" id="PS50928">
    <property type="entry name" value="ABC_TM1"/>
    <property type="match status" value="1"/>
</dbReference>
<evidence type="ECO:0000256" key="4">
    <source>
        <dbReference type="ARBA" id="ARBA00022475"/>
    </source>
</evidence>
<evidence type="ECO:0000259" key="10">
    <source>
        <dbReference type="PROSITE" id="PS50928"/>
    </source>
</evidence>
<evidence type="ECO:0000256" key="1">
    <source>
        <dbReference type="ARBA" id="ARBA00004651"/>
    </source>
</evidence>
<organism evidence="11 12">
    <name type="scientific">Pediococcus argentinicus</name>
    <dbReference type="NCBI Taxonomy" id="480391"/>
    <lineage>
        <taxon>Bacteria</taxon>
        <taxon>Bacillati</taxon>
        <taxon>Bacillota</taxon>
        <taxon>Bacilli</taxon>
        <taxon>Lactobacillales</taxon>
        <taxon>Lactobacillaceae</taxon>
        <taxon>Pediococcus</taxon>
    </lineage>
</organism>
<dbReference type="FunFam" id="1.10.3720.10:FF:000033">
    <property type="entry name" value="Polar amino acid ABC transporter permease"/>
    <property type="match status" value="1"/>
</dbReference>
<comment type="subcellular location">
    <subcellularLocation>
        <location evidence="1 9">Cell membrane</location>
        <topology evidence="1 9">Multi-pass membrane protein</topology>
    </subcellularLocation>
</comment>
<feature type="transmembrane region" description="Helical" evidence="9">
    <location>
        <begin position="348"/>
        <end position="371"/>
    </location>
</feature>
<reference evidence="11 12" key="1">
    <citation type="journal article" date="2015" name="Genome Announc.">
        <title>Expanding the biotechnology potential of lactobacilli through comparative genomics of 213 strains and associated genera.</title>
        <authorList>
            <person name="Sun Z."/>
            <person name="Harris H.M."/>
            <person name="McCann A."/>
            <person name="Guo C."/>
            <person name="Argimon S."/>
            <person name="Zhang W."/>
            <person name="Yang X."/>
            <person name="Jeffery I.B."/>
            <person name="Cooney J.C."/>
            <person name="Kagawa T.F."/>
            <person name="Liu W."/>
            <person name="Song Y."/>
            <person name="Salvetti E."/>
            <person name="Wrobel A."/>
            <person name="Rasinkangas P."/>
            <person name="Parkhill J."/>
            <person name="Rea M.C."/>
            <person name="O'Sullivan O."/>
            <person name="Ritari J."/>
            <person name="Douillard F.P."/>
            <person name="Paul Ross R."/>
            <person name="Yang R."/>
            <person name="Briner A.E."/>
            <person name="Felis G.E."/>
            <person name="de Vos W.M."/>
            <person name="Barrangou R."/>
            <person name="Klaenhammer T.R."/>
            <person name="Caufield P.W."/>
            <person name="Cui Y."/>
            <person name="Zhang H."/>
            <person name="O'Toole P.W."/>
        </authorList>
    </citation>
    <scope>NUCLEOTIDE SEQUENCE [LARGE SCALE GENOMIC DNA]</scope>
    <source>
        <strain evidence="11 12">DSM 23026</strain>
    </source>
</reference>
<keyword evidence="3 9" id="KW-0813">Transport</keyword>
<gene>
    <name evidence="11" type="ORF">IV88_GL001693</name>
</gene>
<feature type="transmembrane region" description="Helical" evidence="9">
    <location>
        <begin position="459"/>
        <end position="478"/>
    </location>
</feature>
<dbReference type="EMBL" id="JQCQ01000008">
    <property type="protein sequence ID" value="KRO25612.1"/>
    <property type="molecule type" value="Genomic_DNA"/>
</dbReference>
<dbReference type="InterPro" id="IPR000515">
    <property type="entry name" value="MetI-like"/>
</dbReference>
<keyword evidence="6" id="KW-0029">Amino-acid transport</keyword>
<dbReference type="Gene3D" id="1.10.3720.10">
    <property type="entry name" value="MetI-like"/>
    <property type="match status" value="1"/>
</dbReference>
<dbReference type="Pfam" id="PF00528">
    <property type="entry name" value="BPD_transp_1"/>
    <property type="match status" value="1"/>
</dbReference>
<dbReference type="CDD" id="cd06261">
    <property type="entry name" value="TM_PBP2"/>
    <property type="match status" value="1"/>
</dbReference>
<evidence type="ECO:0000256" key="7">
    <source>
        <dbReference type="ARBA" id="ARBA00022989"/>
    </source>
</evidence>
<keyword evidence="4" id="KW-1003">Cell membrane</keyword>
<dbReference type="SUPFAM" id="SSF161098">
    <property type="entry name" value="MetI-like"/>
    <property type="match status" value="1"/>
</dbReference>
<dbReference type="RefSeq" id="WP_057798667.1">
    <property type="nucleotide sequence ID" value="NZ_BJZZ01000015.1"/>
</dbReference>
<dbReference type="InterPro" id="IPR043429">
    <property type="entry name" value="ArtM/GltK/GlnP/TcyL/YhdX-like"/>
</dbReference>
<name>A0A0R2NJU2_9LACO</name>
<accession>A0A0R2NJU2</accession>
<dbReference type="SUPFAM" id="SSF53850">
    <property type="entry name" value="Periplasmic binding protein-like II"/>
    <property type="match status" value="1"/>
</dbReference>
<dbReference type="AlphaFoldDB" id="A0A0R2NJU2"/>
<evidence type="ECO:0000256" key="2">
    <source>
        <dbReference type="ARBA" id="ARBA00010072"/>
    </source>
</evidence>
<dbReference type="InterPro" id="IPR001638">
    <property type="entry name" value="Solute-binding_3/MltF_N"/>
</dbReference>
<dbReference type="SMART" id="SM00062">
    <property type="entry name" value="PBPb"/>
    <property type="match status" value="1"/>
</dbReference>
<evidence type="ECO:0000256" key="8">
    <source>
        <dbReference type="ARBA" id="ARBA00023136"/>
    </source>
</evidence>
<feature type="domain" description="ABC transmembrane type-1" evidence="10">
    <location>
        <begin position="294"/>
        <end position="481"/>
    </location>
</feature>
<comment type="caution">
    <text evidence="11">The sequence shown here is derived from an EMBL/GenBank/DDBJ whole genome shotgun (WGS) entry which is preliminary data.</text>
</comment>
<dbReference type="Pfam" id="PF00497">
    <property type="entry name" value="SBP_bac_3"/>
    <property type="match status" value="1"/>
</dbReference>
<evidence type="ECO:0000256" key="9">
    <source>
        <dbReference type="RuleBase" id="RU363032"/>
    </source>
</evidence>
<dbReference type="NCBIfam" id="TIGR01726">
    <property type="entry name" value="HEQRo_perm_3TM"/>
    <property type="match status" value="1"/>
</dbReference>
<dbReference type="GO" id="GO:0022857">
    <property type="term" value="F:transmembrane transporter activity"/>
    <property type="evidence" value="ECO:0007669"/>
    <property type="project" value="InterPro"/>
</dbReference>
<sequence length="491" mass="53446">MKAKLSILITMMVMLFGTLGFSQISPAKIHASDSQDSTYKRIKERGYITLGTSPDYAPYEFQTTQNGKSTDVGMDISIAKKIAKDLGVKLKIKNMDFDSLLVGLQTHKVDMILAGMNPSPAREKSVDFSNVYYNGGQSILINKKDAGLYKDKSSFVNKKVAAQTGSIQYNLAKKQISGASVTGIEKGTDLILALQTNKVDGVVMEKPSAEAFAANNPSLKVIKGGFKLSGTDSSTAVALPKNSPVLKVHINSTIKEIKDQGLIPQYLKEAGSHLKSNTVNTSMSHYWKFFALGVGYTLLISVCSVFFGFLTGTLLAFMRLSKNKIFHAIAVAYIEFVRGTPLMVQLMFVYFGLGLFVNLPALTAGIIAVSLNSGAYVAEVIRGGINSIDKGQTEAAQSLGLSSRDQMRFVIMPQALKNIWPALGNEFISLIKESSIVSIIGVTDLIYQLKIVQSDTYRGVAPIVVAMVLYFVMTFSLSKVLEHYEGKFNHA</sequence>
<dbReference type="GO" id="GO:0006865">
    <property type="term" value="P:amino acid transport"/>
    <property type="evidence" value="ECO:0007669"/>
    <property type="project" value="UniProtKB-KW"/>
</dbReference>
<dbReference type="Proteomes" id="UP000051249">
    <property type="component" value="Unassembled WGS sequence"/>
</dbReference>